<dbReference type="InterPro" id="IPR023796">
    <property type="entry name" value="Serpin_dom"/>
</dbReference>
<evidence type="ECO:0000313" key="4">
    <source>
        <dbReference type="Proteomes" id="UP000001593"/>
    </source>
</evidence>
<dbReference type="InterPro" id="IPR042185">
    <property type="entry name" value="Serpin_sf_2"/>
</dbReference>
<dbReference type="GO" id="GO:0005615">
    <property type="term" value="C:extracellular space"/>
    <property type="evidence" value="ECO:0000318"/>
    <property type="project" value="GO_Central"/>
</dbReference>
<evidence type="ECO:0000256" key="1">
    <source>
        <dbReference type="ARBA" id="ARBA00006426"/>
    </source>
</evidence>
<dbReference type="Gene3D" id="2.30.39.10">
    <property type="entry name" value="Alpha-1-antitrypsin, domain 1"/>
    <property type="match status" value="1"/>
</dbReference>
<dbReference type="InterPro" id="IPR000215">
    <property type="entry name" value="Serpin_fam"/>
</dbReference>
<dbReference type="KEGG" id="nve:5507076"/>
<dbReference type="InterPro" id="IPR036186">
    <property type="entry name" value="Serpin_sf"/>
</dbReference>
<reference evidence="3 4" key="1">
    <citation type="journal article" date="2007" name="Science">
        <title>Sea anemone genome reveals ancestral eumetazoan gene repertoire and genomic organization.</title>
        <authorList>
            <person name="Putnam N.H."/>
            <person name="Srivastava M."/>
            <person name="Hellsten U."/>
            <person name="Dirks B."/>
            <person name="Chapman J."/>
            <person name="Salamov A."/>
            <person name="Terry A."/>
            <person name="Shapiro H."/>
            <person name="Lindquist E."/>
            <person name="Kapitonov V.V."/>
            <person name="Jurka J."/>
            <person name="Genikhovich G."/>
            <person name="Grigoriev I.V."/>
            <person name="Lucas S.M."/>
            <person name="Steele R.E."/>
            <person name="Finnerty J.R."/>
            <person name="Technau U."/>
            <person name="Martindale M.Q."/>
            <person name="Rokhsar D.S."/>
        </authorList>
    </citation>
    <scope>NUCLEOTIDE SEQUENCE [LARGE SCALE GENOMIC DNA]</scope>
    <source>
        <strain evidence="4">CH2 X CH6</strain>
    </source>
</reference>
<dbReference type="Gene3D" id="3.30.497.10">
    <property type="entry name" value="Antithrombin, subunit I, domain 2"/>
    <property type="match status" value="1"/>
</dbReference>
<dbReference type="PROSITE" id="PS00284">
    <property type="entry name" value="SERPIN"/>
    <property type="match status" value="1"/>
</dbReference>
<feature type="domain" description="Serpin" evidence="2">
    <location>
        <begin position="3"/>
        <end position="372"/>
    </location>
</feature>
<dbReference type="CDD" id="cd19590">
    <property type="entry name" value="serpin_thermopin-like"/>
    <property type="match status" value="1"/>
</dbReference>
<dbReference type="OrthoDB" id="5966977at2759"/>
<dbReference type="PANTHER" id="PTHR11461">
    <property type="entry name" value="SERINE PROTEASE INHIBITOR, SERPIN"/>
    <property type="match status" value="1"/>
</dbReference>
<dbReference type="EMBL" id="DS469692">
    <property type="protein sequence ID" value="EDO35650.1"/>
    <property type="molecule type" value="Genomic_DNA"/>
</dbReference>
<evidence type="ECO:0000259" key="2">
    <source>
        <dbReference type="SMART" id="SM00093"/>
    </source>
</evidence>
<dbReference type="PANTHER" id="PTHR11461:SF211">
    <property type="entry name" value="GH10112P-RELATED"/>
    <property type="match status" value="1"/>
</dbReference>
<protein>
    <recommendedName>
        <fullName evidence="2">Serpin domain-containing protein</fullName>
    </recommendedName>
</protein>
<keyword evidence="4" id="KW-1185">Reference proteome</keyword>
<proteinExistence type="inferred from homology"/>
<dbReference type="SMART" id="SM00093">
    <property type="entry name" value="SERPIN"/>
    <property type="match status" value="1"/>
</dbReference>
<dbReference type="InterPro" id="IPR023795">
    <property type="entry name" value="Serpin_CS"/>
</dbReference>
<name>A7SKW7_NEMVE</name>
<evidence type="ECO:0000313" key="3">
    <source>
        <dbReference type="EMBL" id="EDO35650.1"/>
    </source>
</evidence>
<dbReference type="Pfam" id="PF00079">
    <property type="entry name" value="Serpin"/>
    <property type="match status" value="1"/>
</dbReference>
<dbReference type="Proteomes" id="UP000001593">
    <property type="component" value="Unassembled WGS sequence"/>
</dbReference>
<dbReference type="GO" id="GO:0004867">
    <property type="term" value="F:serine-type endopeptidase inhibitor activity"/>
    <property type="evidence" value="ECO:0007669"/>
    <property type="project" value="InterPro"/>
</dbReference>
<dbReference type="InParanoid" id="A7SKW7"/>
<dbReference type="SUPFAM" id="SSF56574">
    <property type="entry name" value="Serpins"/>
    <property type="match status" value="1"/>
</dbReference>
<dbReference type="InterPro" id="IPR042178">
    <property type="entry name" value="Serpin_sf_1"/>
</dbReference>
<dbReference type="eggNOG" id="KOG2392">
    <property type="taxonomic scope" value="Eukaryota"/>
</dbReference>
<dbReference type="STRING" id="45351.A7SKW7"/>
<accession>A7SKW7</accession>
<dbReference type="AlphaFoldDB" id="A7SKW7"/>
<dbReference type="HOGENOM" id="CLU_023330_0_2_1"/>
<organism evidence="3 4">
    <name type="scientific">Nematostella vectensis</name>
    <name type="common">Starlet sea anemone</name>
    <dbReference type="NCBI Taxonomy" id="45351"/>
    <lineage>
        <taxon>Eukaryota</taxon>
        <taxon>Metazoa</taxon>
        <taxon>Cnidaria</taxon>
        <taxon>Anthozoa</taxon>
        <taxon>Hexacorallia</taxon>
        <taxon>Actiniaria</taxon>
        <taxon>Edwardsiidae</taxon>
        <taxon>Nematostella</taxon>
    </lineage>
</organism>
<sequence>MIISVCYQGKGDAAKNTFYSPASICVALGMVYAGARGETADEMATAMHWEGHKPMLPSKHQEHKELSVALNNPGATNEMSIANNLFLQKDFSILKEFTDICQKYYDADISLVDYKTDFEGARKHVNQWVEERTKKKICDLIAPGVFNMLTRLTLVNAIYFKGMWDKPFKKEHSHSSEFRTTSSNEVEVEMMFQKSKFKYLHSDKYKCKLLELPYVDTQLSMVLVLPDETEGLARFEQDLTHDKMTDIFNSVSSQRPADVEVYIPKFKMTSEFKLNEALQELGMKKMFDQAAADFTGISLPPEHLFVSAVLHKAFVEVNEEGTEAAAATAAIMMMRCAIMREPLVFRADHPFLFLIQHCKSKCVLFMGRVMNPVE</sequence>
<dbReference type="PhylomeDB" id="A7SKW7"/>
<gene>
    <name evidence="3" type="ORF">NEMVEDRAFT_v1g122048</name>
</gene>
<dbReference type="FunFam" id="2.30.39.10:FF:000001">
    <property type="entry name" value="Serpin family B member 2"/>
    <property type="match status" value="1"/>
</dbReference>
<dbReference type="OMA" id="SHIPRYK"/>
<comment type="similarity">
    <text evidence="1">Belongs to the serpin family. Ov-serpin subfamily.</text>
</comment>
<dbReference type="FunCoup" id="A7SKW7">
    <property type="interactions" value="3"/>
</dbReference>